<dbReference type="InterPro" id="IPR048280">
    <property type="entry name" value="COX6B-like"/>
</dbReference>
<comment type="caution">
    <text evidence="6">The sequence shown here is derived from an EMBL/GenBank/DDBJ whole genome shotgun (WGS) entry which is preliminary data.</text>
</comment>
<dbReference type="GO" id="GO:0005739">
    <property type="term" value="C:mitochondrion"/>
    <property type="evidence" value="ECO:0007669"/>
    <property type="project" value="UniProtKB-SubCell"/>
</dbReference>
<dbReference type="Pfam" id="PF02297">
    <property type="entry name" value="COX6B"/>
    <property type="match status" value="1"/>
</dbReference>
<evidence type="ECO:0000313" key="7">
    <source>
        <dbReference type="Proteomes" id="UP001176517"/>
    </source>
</evidence>
<sequence length="121" mass="13531">MGLFSSSSSSSSSPPAAPTRAERQQCWDHRDTYFACLTQHNIAIPPGTDTSDGRGPPSQSAKEVEQARKEDPCKKERDGFEKHCAKSWADYFRKRRVLEERQRLMYAKDGAGQNTAPAPSR</sequence>
<dbReference type="InterPro" id="IPR036549">
    <property type="entry name" value="CX6/COA6-like_sf"/>
</dbReference>
<dbReference type="Proteomes" id="UP001176517">
    <property type="component" value="Unassembled WGS sequence"/>
</dbReference>
<feature type="compositionally biased region" description="Low complexity" evidence="5">
    <location>
        <begin position="1"/>
        <end position="13"/>
    </location>
</feature>
<comment type="similarity">
    <text evidence="2">Belongs to the cytochrome c oxidase subunit 6B family.</text>
</comment>
<evidence type="ECO:0000313" key="6">
    <source>
        <dbReference type="EMBL" id="KAK0556844.1"/>
    </source>
</evidence>
<organism evidence="6 7">
    <name type="scientific">Tilletia horrida</name>
    <dbReference type="NCBI Taxonomy" id="155126"/>
    <lineage>
        <taxon>Eukaryota</taxon>
        <taxon>Fungi</taxon>
        <taxon>Dikarya</taxon>
        <taxon>Basidiomycota</taxon>
        <taxon>Ustilaginomycotina</taxon>
        <taxon>Exobasidiomycetes</taxon>
        <taxon>Tilletiales</taxon>
        <taxon>Tilletiaceae</taxon>
        <taxon>Tilletia</taxon>
    </lineage>
</organism>
<evidence type="ECO:0000256" key="4">
    <source>
        <dbReference type="ARBA" id="ARBA00023157"/>
    </source>
</evidence>
<comment type="subcellular location">
    <subcellularLocation>
        <location evidence="1">Mitochondrion</location>
    </subcellularLocation>
</comment>
<evidence type="ECO:0000256" key="2">
    <source>
        <dbReference type="ARBA" id="ARBA00006425"/>
    </source>
</evidence>
<accession>A0AAN6GZZ8</accession>
<dbReference type="PANTHER" id="PTHR47677:SF1">
    <property type="entry name" value="CYTOCHROME C OXIDASE ASSEMBLY FACTOR 6"/>
    <property type="match status" value="1"/>
</dbReference>
<name>A0AAN6GZZ8_9BASI</name>
<evidence type="ECO:0000256" key="1">
    <source>
        <dbReference type="ARBA" id="ARBA00004173"/>
    </source>
</evidence>
<evidence type="ECO:0008006" key="8">
    <source>
        <dbReference type="Google" id="ProtNLM"/>
    </source>
</evidence>
<feature type="region of interest" description="Disordered" evidence="5">
    <location>
        <begin position="43"/>
        <end position="79"/>
    </location>
</feature>
<feature type="region of interest" description="Disordered" evidence="5">
    <location>
        <begin position="1"/>
        <end position="24"/>
    </location>
</feature>
<keyword evidence="3" id="KW-0496">Mitochondrion</keyword>
<gene>
    <name evidence="6" type="ORF">OC846_000871</name>
</gene>
<dbReference type="Gene3D" id="1.10.10.140">
    <property type="entry name" value="Cytochrome c oxidase, subunit VIb"/>
    <property type="match status" value="1"/>
</dbReference>
<protein>
    <recommendedName>
        <fullName evidence="8">Cytochrome c oxidase subunit 6B-like protein new16</fullName>
    </recommendedName>
</protein>
<feature type="compositionally biased region" description="Basic and acidic residues" evidence="5">
    <location>
        <begin position="62"/>
        <end position="79"/>
    </location>
</feature>
<keyword evidence="7" id="KW-1185">Reference proteome</keyword>
<keyword evidence="4" id="KW-1015">Disulfide bond</keyword>
<reference evidence="6" key="1">
    <citation type="journal article" date="2023" name="PhytoFront">
        <title>Draft Genome Resources of Seven Strains of Tilletia horrida, Causal Agent of Kernel Smut of Rice.</title>
        <authorList>
            <person name="Khanal S."/>
            <person name="Antony Babu S."/>
            <person name="Zhou X.G."/>
        </authorList>
    </citation>
    <scope>NUCLEOTIDE SEQUENCE</scope>
    <source>
        <strain evidence="6">TX6</strain>
    </source>
</reference>
<dbReference type="AlphaFoldDB" id="A0AAN6GZZ8"/>
<dbReference type="PANTHER" id="PTHR47677">
    <property type="entry name" value="CYTOCHROME C OXIDASE ASSEMBLY FACTOR 6"/>
    <property type="match status" value="1"/>
</dbReference>
<dbReference type="SUPFAM" id="SSF47694">
    <property type="entry name" value="Cytochrome c oxidase subunit h"/>
    <property type="match status" value="1"/>
</dbReference>
<evidence type="ECO:0000256" key="5">
    <source>
        <dbReference type="SAM" id="MobiDB-lite"/>
    </source>
</evidence>
<proteinExistence type="inferred from homology"/>
<dbReference type="InterPro" id="IPR048281">
    <property type="entry name" value="COA6_fun"/>
</dbReference>
<dbReference type="EMBL" id="JAPDMZ010000010">
    <property type="protein sequence ID" value="KAK0556844.1"/>
    <property type="molecule type" value="Genomic_DNA"/>
</dbReference>
<evidence type="ECO:0000256" key="3">
    <source>
        <dbReference type="ARBA" id="ARBA00023128"/>
    </source>
</evidence>